<evidence type="ECO:0000256" key="5">
    <source>
        <dbReference type="ARBA" id="ARBA00022806"/>
    </source>
</evidence>
<dbReference type="PROSITE" id="PS51192">
    <property type="entry name" value="HELICASE_ATP_BIND_1"/>
    <property type="match status" value="1"/>
</dbReference>
<feature type="zinc finger region" description="C3H1-type" evidence="8">
    <location>
        <begin position="651"/>
        <end position="677"/>
    </location>
</feature>
<evidence type="ECO:0000256" key="4">
    <source>
        <dbReference type="ARBA" id="ARBA00022801"/>
    </source>
</evidence>
<feature type="zinc finger region" description="C3H1-type" evidence="8">
    <location>
        <begin position="678"/>
        <end position="706"/>
    </location>
</feature>
<dbReference type="SUPFAM" id="SSF52540">
    <property type="entry name" value="P-loop containing nucleoside triphosphate hydrolases"/>
    <property type="match status" value="2"/>
</dbReference>
<organism evidence="12 13">
    <name type="scientific">Arabidopsis thaliana</name>
    <name type="common">Mouse-ear cress</name>
    <dbReference type="NCBI Taxonomy" id="3702"/>
    <lineage>
        <taxon>Eukaryota</taxon>
        <taxon>Viridiplantae</taxon>
        <taxon>Streptophyta</taxon>
        <taxon>Embryophyta</taxon>
        <taxon>Tracheophyta</taxon>
        <taxon>Spermatophyta</taxon>
        <taxon>Magnoliopsida</taxon>
        <taxon>eudicotyledons</taxon>
        <taxon>Gunneridae</taxon>
        <taxon>Pentapetalae</taxon>
        <taxon>rosids</taxon>
        <taxon>malvids</taxon>
        <taxon>Brassicales</taxon>
        <taxon>Brassicaceae</taxon>
        <taxon>Camelineae</taxon>
        <taxon>Arabidopsis</taxon>
    </lineage>
</organism>
<comment type="catalytic activity">
    <reaction evidence="7">
        <text>ATP + H2O = ADP + phosphate + H(+)</text>
        <dbReference type="Rhea" id="RHEA:13065"/>
        <dbReference type="ChEBI" id="CHEBI:15377"/>
        <dbReference type="ChEBI" id="CHEBI:15378"/>
        <dbReference type="ChEBI" id="CHEBI:30616"/>
        <dbReference type="ChEBI" id="CHEBI:43474"/>
        <dbReference type="ChEBI" id="CHEBI:456216"/>
        <dbReference type="EC" id="3.6.4.13"/>
    </reaction>
</comment>
<evidence type="ECO:0000256" key="3">
    <source>
        <dbReference type="ARBA" id="ARBA00022771"/>
    </source>
</evidence>
<dbReference type="InterPro" id="IPR000571">
    <property type="entry name" value="Znf_CCCH"/>
</dbReference>
<keyword evidence="5" id="KW-0347">Helicase</keyword>
<dbReference type="PROSITE" id="PS51194">
    <property type="entry name" value="HELICASE_CTER"/>
    <property type="match status" value="1"/>
</dbReference>
<dbReference type="GO" id="GO:0016787">
    <property type="term" value="F:hydrolase activity"/>
    <property type="evidence" value="ECO:0007669"/>
    <property type="project" value="UniProtKB-KW"/>
</dbReference>
<accession>A0A7G2EH24</accession>
<evidence type="ECO:0000313" key="12">
    <source>
        <dbReference type="EMBL" id="CAD5321668.1"/>
    </source>
</evidence>
<dbReference type="PANTHER" id="PTHR18934">
    <property type="entry name" value="ATP-DEPENDENT RNA HELICASE"/>
    <property type="match status" value="1"/>
</dbReference>
<proteinExistence type="predicted"/>
<protein>
    <recommendedName>
        <fullName evidence="1">RNA helicase</fullName>
        <ecNumber evidence="1">3.6.4.13</ecNumber>
    </recommendedName>
</protein>
<evidence type="ECO:0000256" key="7">
    <source>
        <dbReference type="ARBA" id="ARBA00047984"/>
    </source>
</evidence>
<feature type="domain" description="C3H1-type" evidence="9">
    <location>
        <begin position="651"/>
        <end position="677"/>
    </location>
</feature>
<dbReference type="GO" id="GO:0008270">
    <property type="term" value="F:zinc ion binding"/>
    <property type="evidence" value="ECO:0007669"/>
    <property type="project" value="UniProtKB-KW"/>
</dbReference>
<keyword evidence="4" id="KW-0378">Hydrolase</keyword>
<evidence type="ECO:0000259" key="10">
    <source>
        <dbReference type="PROSITE" id="PS51192"/>
    </source>
</evidence>
<dbReference type="CDD" id="cd15798">
    <property type="entry name" value="PMEI-like_3"/>
    <property type="match status" value="1"/>
</dbReference>
<dbReference type="CDD" id="cd18791">
    <property type="entry name" value="SF2_C_RHA"/>
    <property type="match status" value="1"/>
</dbReference>
<keyword evidence="5" id="KW-0547">Nucleotide-binding</keyword>
<dbReference type="EC" id="3.6.4.13" evidence="1"/>
<dbReference type="Proteomes" id="UP000516314">
    <property type="component" value="Chromosome 2"/>
</dbReference>
<dbReference type="GO" id="GO:0003724">
    <property type="term" value="F:RNA helicase activity"/>
    <property type="evidence" value="ECO:0007669"/>
    <property type="project" value="UniProtKB-EC"/>
</dbReference>
<evidence type="ECO:0000313" key="13">
    <source>
        <dbReference type="Proteomes" id="UP000516314"/>
    </source>
</evidence>
<dbReference type="Gene3D" id="3.40.50.300">
    <property type="entry name" value="P-loop containing nucleotide triphosphate hydrolases"/>
    <property type="match status" value="2"/>
</dbReference>
<dbReference type="Pfam" id="PF00271">
    <property type="entry name" value="Helicase_C"/>
    <property type="match status" value="1"/>
</dbReference>
<dbReference type="InterPro" id="IPR035513">
    <property type="entry name" value="Invertase/methylesterase_inhib"/>
</dbReference>
<dbReference type="InterPro" id="IPR027417">
    <property type="entry name" value="P-loop_NTPase"/>
</dbReference>
<evidence type="ECO:0000256" key="8">
    <source>
        <dbReference type="PROSITE-ProRule" id="PRU00723"/>
    </source>
</evidence>
<name>A0A7G2EH24_ARATH</name>
<dbReference type="Gene3D" id="1.20.140.40">
    <property type="entry name" value="Invertase/pectin methylesterase inhibitor family protein"/>
    <property type="match status" value="1"/>
</dbReference>
<dbReference type="InterPro" id="IPR014001">
    <property type="entry name" value="Helicase_ATP-bd"/>
</dbReference>
<dbReference type="InterPro" id="IPR036855">
    <property type="entry name" value="Znf_CCCH_sf"/>
</dbReference>
<reference evidence="12 13" key="1">
    <citation type="submission" date="2020-09" db="EMBL/GenBank/DDBJ databases">
        <authorList>
            <person name="Ashkenazy H."/>
        </authorList>
    </citation>
    <scope>NUCLEOTIDE SEQUENCE [LARGE SCALE GENOMIC DNA]</scope>
    <source>
        <strain evidence="13">cv. Cdm-0</strain>
    </source>
</reference>
<dbReference type="InterPro" id="IPR001650">
    <property type="entry name" value="Helicase_C-like"/>
</dbReference>
<evidence type="ECO:0000256" key="2">
    <source>
        <dbReference type="ARBA" id="ARBA00022723"/>
    </source>
</evidence>
<sequence length="1134" mass="128932">MAPILCTQPRRFAVVAVAKMVAKSRNSDLDSFQFLLLSKILFKTAGVLLDEMLDKGLNALKYKVIILDEVHERSVESDLVLVCVKQFLMKNNDLRVVLMSATADITRYRDYFKELGRGERVEVVAIPSPDQRTIFQRRVLYLEQVAGLLGVSSDLSAYCPGPSPSSADTEIKPELQNLIHDLILYIHEKEPDIEKSILVFLPTYYSLEQQYHQLEPFFASFEVHILHRSIDTERALAAMKICRSRRKVILATNIAESSVTIPKVAYVIDSCRSLQVFWDPSRKRDAVQLVWVSRSQAEQRRGRTGRTCDGEVYRLVPSAFFNKLEEHEPPSILKLSLRQQVLHICCTESRAINDANALLAKAMDPPDPDVVDDALRMLLSIQALRKSPRGRYEPTFYGRLLASFPLSFDASILVVKFGEMGMLRQGILLGVLMDTLPLPIYHPFGDDSLFLEYVDHYFGGSKTISGGRREMVLMANFCAFQFWQRVFKDKHRLENLKQLLSKEKDKDLKLMFPEIEKEWCDFHNIAQSSFYHVSELYEDTLSSFHLFRPQFISSSDSQPTYYNPYEFDHTCYIECQPSEDKYLHSEDVDNNQPPPEVRKCVSVPFVPPNAFQANAIAENMASIIKEIRTQCTPSESDNGHGAIEPEDYVEYGEAPVCVYFLNGYCNRGGQCTFTHTLQSTRPACKFFASSQGCRNGESCLFSHAMQRRTTSYLPPPQCLPEEDGSSTSPLLDLFPTSSEGCILVFDDSDMHFTSSIANRYPSWRILSTSSSSETLFCDSSLADTRIFWGLNHPYQTIISKAGRENPIPWNEVKCVLWFLNPDSYADTPEKQKTILQNFFEHMVIRLLGDKLYKIRVVLTMNNVEKLARESFFFLGESFPHDSESFGAFQDTLTIQKPMLVSRPISYVFNLHPPSDIQFVWIPPIKNMTSSSSSPITFTLLLLLSLLVALNPNPSLASTGSNINTNDIVTQYSTYVRNACNVTRYNRLCVRTLWPFAIVARNNTSKWARGSVAVTITDTKRMLRLLLKTQRSAVGEREQIALSDCRELFVDSLDNLYKSLAVLRTLNADEFQRQISDLATWLSAALTDDDTCLDGFEETSSRTRTVRMVRRKATKCMRLCSNALALLKKLAFDGL</sequence>
<dbReference type="SMART" id="SM00856">
    <property type="entry name" value="PMEI"/>
    <property type="match status" value="1"/>
</dbReference>
<dbReference type="CDD" id="cd17917">
    <property type="entry name" value="DEXHc_RHA-like"/>
    <property type="match status" value="1"/>
</dbReference>
<evidence type="ECO:0000256" key="1">
    <source>
        <dbReference type="ARBA" id="ARBA00012552"/>
    </source>
</evidence>
<keyword evidence="6 8" id="KW-0862">Zinc</keyword>
<feature type="domain" description="C3H1-type" evidence="9">
    <location>
        <begin position="678"/>
        <end position="706"/>
    </location>
</feature>
<dbReference type="NCBIfam" id="TIGR01614">
    <property type="entry name" value="PME_inhib"/>
    <property type="match status" value="1"/>
</dbReference>
<keyword evidence="2 8" id="KW-0479">Metal-binding</keyword>
<evidence type="ECO:0000259" key="11">
    <source>
        <dbReference type="PROSITE" id="PS51194"/>
    </source>
</evidence>
<dbReference type="SUPFAM" id="SSF101148">
    <property type="entry name" value="Plant invertase/pectin methylesterase inhibitor"/>
    <property type="match status" value="1"/>
</dbReference>
<keyword evidence="5" id="KW-0067">ATP-binding</keyword>
<dbReference type="SMART" id="SM00356">
    <property type="entry name" value="ZnF_C3H1"/>
    <property type="match status" value="2"/>
</dbReference>
<feature type="domain" description="Helicase C-terminal" evidence="11">
    <location>
        <begin position="178"/>
        <end position="343"/>
    </location>
</feature>
<dbReference type="EMBL" id="LR881467">
    <property type="protein sequence ID" value="CAD5321668.1"/>
    <property type="molecule type" value="Genomic_DNA"/>
</dbReference>
<dbReference type="AlphaFoldDB" id="A0A7G2EH24"/>
<evidence type="ECO:0000259" key="9">
    <source>
        <dbReference type="PROSITE" id="PS50103"/>
    </source>
</evidence>
<feature type="domain" description="Helicase ATP-binding" evidence="10">
    <location>
        <begin position="1"/>
        <end position="121"/>
    </location>
</feature>
<dbReference type="InterPro" id="IPR006501">
    <property type="entry name" value="Pectinesterase_inhib_dom"/>
</dbReference>
<gene>
    <name evidence="12" type="ORF">AT9943_LOCUS9720</name>
</gene>
<dbReference type="SMART" id="SM00490">
    <property type="entry name" value="HELICc"/>
    <property type="match status" value="1"/>
</dbReference>
<dbReference type="Pfam" id="PF04043">
    <property type="entry name" value="PMEI"/>
    <property type="match status" value="1"/>
</dbReference>
<dbReference type="Gene3D" id="1.20.120.1080">
    <property type="match status" value="1"/>
</dbReference>
<dbReference type="PROSITE" id="PS50103">
    <property type="entry name" value="ZF_C3H1"/>
    <property type="match status" value="2"/>
</dbReference>
<evidence type="ECO:0000256" key="6">
    <source>
        <dbReference type="ARBA" id="ARBA00022833"/>
    </source>
</evidence>
<keyword evidence="3 8" id="KW-0863">Zinc-finger</keyword>
<dbReference type="Gene3D" id="4.10.1000.10">
    <property type="entry name" value="Zinc finger, CCCH-type"/>
    <property type="match status" value="1"/>
</dbReference>
<dbReference type="SUPFAM" id="SSF90229">
    <property type="entry name" value="CCCH zinc finger"/>
    <property type="match status" value="1"/>
</dbReference>
<dbReference type="GO" id="GO:0004857">
    <property type="term" value="F:enzyme inhibitor activity"/>
    <property type="evidence" value="ECO:0007669"/>
    <property type="project" value="InterPro"/>
</dbReference>
<dbReference type="PANTHER" id="PTHR18934:SF221">
    <property type="entry name" value="ATP-DEPENDENT RNA HELICASE DHX34-RELATED"/>
    <property type="match status" value="1"/>
</dbReference>